<name>A0A841HGQ6_9GAMM</name>
<dbReference type="Pfam" id="PF00903">
    <property type="entry name" value="Glyoxalase"/>
    <property type="match status" value="2"/>
</dbReference>
<reference evidence="4 5" key="1">
    <citation type="submission" date="2020-08" db="EMBL/GenBank/DDBJ databases">
        <title>Genomic Encyclopedia of Type Strains, Phase IV (KMG-IV): sequencing the most valuable type-strain genomes for metagenomic binning, comparative biology and taxonomic classification.</title>
        <authorList>
            <person name="Goeker M."/>
        </authorList>
    </citation>
    <scope>NUCLEOTIDE SEQUENCE [LARGE SCALE GENOMIC DNA]</scope>
    <source>
        <strain evidence="4 5">DSM 26723</strain>
    </source>
</reference>
<keyword evidence="5" id="KW-1185">Reference proteome</keyword>
<dbReference type="PANTHER" id="PTHR43048:SF5">
    <property type="entry name" value="BLR5325 PROTEIN"/>
    <property type="match status" value="1"/>
</dbReference>
<evidence type="ECO:0000313" key="5">
    <source>
        <dbReference type="Proteomes" id="UP000588068"/>
    </source>
</evidence>
<feature type="domain" description="VOC" evidence="3">
    <location>
        <begin position="160"/>
        <end position="297"/>
    </location>
</feature>
<accession>A0A841HGQ6</accession>
<dbReference type="EMBL" id="JACHHZ010000001">
    <property type="protein sequence ID" value="MBB6091754.1"/>
    <property type="molecule type" value="Genomic_DNA"/>
</dbReference>
<evidence type="ECO:0000259" key="3">
    <source>
        <dbReference type="PROSITE" id="PS51819"/>
    </source>
</evidence>
<dbReference type="Gene3D" id="3.10.180.10">
    <property type="entry name" value="2,3-Dihydroxybiphenyl 1,2-Dioxygenase, domain 1"/>
    <property type="match status" value="2"/>
</dbReference>
<dbReference type="PROSITE" id="PS51819">
    <property type="entry name" value="VOC"/>
    <property type="match status" value="2"/>
</dbReference>
<feature type="signal peptide" evidence="2">
    <location>
        <begin position="1"/>
        <end position="26"/>
    </location>
</feature>
<dbReference type="PANTHER" id="PTHR43048">
    <property type="entry name" value="METHYLMALONYL-COA EPIMERASE"/>
    <property type="match status" value="1"/>
</dbReference>
<keyword evidence="4" id="KW-0456">Lyase</keyword>
<dbReference type="SUPFAM" id="SSF54593">
    <property type="entry name" value="Glyoxalase/Bleomycin resistance protein/Dihydroxybiphenyl dioxygenase"/>
    <property type="match status" value="2"/>
</dbReference>
<gene>
    <name evidence="4" type="ORF">HNQ60_000600</name>
</gene>
<dbReference type="InterPro" id="IPR037523">
    <property type="entry name" value="VOC_core"/>
</dbReference>
<evidence type="ECO:0000256" key="2">
    <source>
        <dbReference type="SAM" id="SignalP"/>
    </source>
</evidence>
<proteinExistence type="predicted"/>
<protein>
    <submittedName>
        <fullName evidence="4">Putative enzyme related to lactoylglutathione lyase</fullName>
    </submittedName>
</protein>
<dbReference type="Proteomes" id="UP000588068">
    <property type="component" value="Unassembled WGS sequence"/>
</dbReference>
<sequence>MKRFSARLHASCLLACALLGSAVATAEEPQPAAPSAQFHHVHLNSIDPATAVDFYTTKFKARKEKFAGLGDAVWTGDSWLLFSKVSAPPPSELISSIWHIGWGAEDMQTTYQKQVDSGTKFATPITDITAMTGGSRPFYYAYVAGPDGALIELNTANHHNFGHVHMFSADAPAAGAWYARNFGWRIFAQSQKREFRGIQIAPAAFVTAGHVSMIIYPIEYVRAAAPDAWKGREGFVTTRGRVVDHLGFSVADLDATLDRLRKNGVKITAEPVSIADGQLRFAFIEGPDQVAIELIEDRSTRPAKIEE</sequence>
<dbReference type="GO" id="GO:0016829">
    <property type="term" value="F:lyase activity"/>
    <property type="evidence" value="ECO:0007669"/>
    <property type="project" value="UniProtKB-KW"/>
</dbReference>
<evidence type="ECO:0000256" key="1">
    <source>
        <dbReference type="ARBA" id="ARBA00022723"/>
    </source>
</evidence>
<feature type="chain" id="PRO_5032444646" evidence="2">
    <location>
        <begin position="27"/>
        <end position="307"/>
    </location>
</feature>
<evidence type="ECO:0000313" key="4">
    <source>
        <dbReference type="EMBL" id="MBB6091754.1"/>
    </source>
</evidence>
<dbReference type="GO" id="GO:0046491">
    <property type="term" value="P:L-methylmalonyl-CoA metabolic process"/>
    <property type="evidence" value="ECO:0007669"/>
    <property type="project" value="TreeGrafter"/>
</dbReference>
<feature type="domain" description="VOC" evidence="3">
    <location>
        <begin position="37"/>
        <end position="156"/>
    </location>
</feature>
<keyword evidence="2" id="KW-0732">Signal</keyword>
<dbReference type="GO" id="GO:0046872">
    <property type="term" value="F:metal ion binding"/>
    <property type="evidence" value="ECO:0007669"/>
    <property type="project" value="UniProtKB-KW"/>
</dbReference>
<comment type="caution">
    <text evidence="4">The sequence shown here is derived from an EMBL/GenBank/DDBJ whole genome shotgun (WGS) entry which is preliminary data.</text>
</comment>
<dbReference type="RefSeq" id="WP_184329534.1">
    <property type="nucleotide sequence ID" value="NZ_JACHHZ010000001.1"/>
</dbReference>
<dbReference type="AlphaFoldDB" id="A0A841HGQ6"/>
<dbReference type="InterPro" id="IPR004360">
    <property type="entry name" value="Glyas_Fos-R_dOase_dom"/>
</dbReference>
<dbReference type="GO" id="GO:0004493">
    <property type="term" value="F:methylmalonyl-CoA epimerase activity"/>
    <property type="evidence" value="ECO:0007669"/>
    <property type="project" value="TreeGrafter"/>
</dbReference>
<keyword evidence="1" id="KW-0479">Metal-binding</keyword>
<organism evidence="4 5">
    <name type="scientific">Povalibacter uvarum</name>
    <dbReference type="NCBI Taxonomy" id="732238"/>
    <lineage>
        <taxon>Bacteria</taxon>
        <taxon>Pseudomonadati</taxon>
        <taxon>Pseudomonadota</taxon>
        <taxon>Gammaproteobacteria</taxon>
        <taxon>Steroidobacterales</taxon>
        <taxon>Steroidobacteraceae</taxon>
        <taxon>Povalibacter</taxon>
    </lineage>
</organism>
<dbReference type="CDD" id="cd06587">
    <property type="entry name" value="VOC"/>
    <property type="match status" value="1"/>
</dbReference>
<dbReference type="InterPro" id="IPR029068">
    <property type="entry name" value="Glyas_Bleomycin-R_OHBP_Dase"/>
</dbReference>
<dbReference type="InterPro" id="IPR051785">
    <property type="entry name" value="MMCE/EMCE_epimerase"/>
</dbReference>